<organism evidence="1 2">
    <name type="scientific">Sphingobacterium multivorum</name>
    <dbReference type="NCBI Taxonomy" id="28454"/>
    <lineage>
        <taxon>Bacteria</taxon>
        <taxon>Pseudomonadati</taxon>
        <taxon>Bacteroidota</taxon>
        <taxon>Sphingobacteriia</taxon>
        <taxon>Sphingobacteriales</taxon>
        <taxon>Sphingobacteriaceae</taxon>
        <taxon>Sphingobacterium</taxon>
    </lineage>
</organism>
<proteinExistence type="predicted"/>
<dbReference type="GeneID" id="97179124"/>
<accession>A0A2X2IX82</accession>
<name>A0A2X2IX82_SPHMU</name>
<protein>
    <submittedName>
        <fullName evidence="1">Uncharacterized protein</fullName>
    </submittedName>
</protein>
<reference evidence="1 2" key="1">
    <citation type="submission" date="2018-06" db="EMBL/GenBank/DDBJ databases">
        <authorList>
            <consortium name="Pathogen Informatics"/>
            <person name="Doyle S."/>
        </authorList>
    </citation>
    <scope>NUCLEOTIDE SEQUENCE [LARGE SCALE GENOMIC DNA]</scope>
    <source>
        <strain evidence="1 2">NCTC11343</strain>
    </source>
</reference>
<evidence type="ECO:0000313" key="1">
    <source>
        <dbReference type="EMBL" id="SPZ83886.1"/>
    </source>
</evidence>
<dbReference type="EMBL" id="UAUU01000002">
    <property type="protein sequence ID" value="SPZ83886.1"/>
    <property type="molecule type" value="Genomic_DNA"/>
</dbReference>
<dbReference type="Proteomes" id="UP000251241">
    <property type="component" value="Unassembled WGS sequence"/>
</dbReference>
<evidence type="ECO:0000313" key="2">
    <source>
        <dbReference type="Proteomes" id="UP000251241"/>
    </source>
</evidence>
<dbReference type="RefSeq" id="WP_070564877.1">
    <property type="nucleotide sequence ID" value="NZ_CP069793.1"/>
</dbReference>
<gene>
    <name evidence="1" type="ORF">NCTC11343_00406</name>
</gene>
<dbReference type="AlphaFoldDB" id="A0A2X2IX82"/>
<sequence>MTIEEFQSLESPLQHWTAVQKSLWYDLKGNWKTAHDLIDQLGGTDAAHVHAYLHRKEGDQWNAEYWYRRAKQNVYRGNLDDEWKELFKCYVV</sequence>